<evidence type="ECO:0000259" key="1">
    <source>
        <dbReference type="Pfam" id="PF14257"/>
    </source>
</evidence>
<dbReference type="PROSITE" id="PS51257">
    <property type="entry name" value="PROKAR_LIPOPROTEIN"/>
    <property type="match status" value="1"/>
</dbReference>
<protein>
    <submittedName>
        <fullName evidence="2">DUF4349 domain-containing protein</fullName>
    </submittedName>
</protein>
<dbReference type="RefSeq" id="WP_151077212.1">
    <property type="nucleotide sequence ID" value="NZ_CP047647.1"/>
</dbReference>
<dbReference type="Proteomes" id="UP000326380">
    <property type="component" value="Unassembled WGS sequence"/>
</dbReference>
<evidence type="ECO:0000313" key="3">
    <source>
        <dbReference type="Proteomes" id="UP000326380"/>
    </source>
</evidence>
<dbReference type="AlphaFoldDB" id="A0A7L4ZU48"/>
<accession>A0A7L4ZU48</accession>
<reference evidence="2 3" key="1">
    <citation type="submission" date="2019-09" db="EMBL/GenBank/DDBJ databases">
        <title>Genome sequence of Hymenobacter sp. M3.</title>
        <authorList>
            <person name="Srinivasan S."/>
        </authorList>
    </citation>
    <scope>NUCLEOTIDE SEQUENCE [LARGE SCALE GENOMIC DNA]</scope>
    <source>
        <strain evidence="2 3">M3</strain>
    </source>
</reference>
<name>A0A7L4ZU48_9BACT</name>
<comment type="caution">
    <text evidence="2">The sequence shown here is derived from an EMBL/GenBank/DDBJ whole genome shotgun (WGS) entry which is preliminary data.</text>
</comment>
<dbReference type="Pfam" id="PF14257">
    <property type="entry name" value="DUF4349"/>
    <property type="match status" value="1"/>
</dbReference>
<dbReference type="InterPro" id="IPR025645">
    <property type="entry name" value="DUF4349"/>
</dbReference>
<proteinExistence type="predicted"/>
<dbReference type="EMBL" id="VTWU01000001">
    <property type="protein sequence ID" value="KAA9339564.1"/>
    <property type="molecule type" value="Genomic_DNA"/>
</dbReference>
<evidence type="ECO:0000313" key="2">
    <source>
        <dbReference type="EMBL" id="KAA9339564.1"/>
    </source>
</evidence>
<gene>
    <name evidence="2" type="ORF">F0P96_02825</name>
</gene>
<organism evidence="2 3">
    <name type="scientific">Hymenobacter busanensis</name>
    <dbReference type="NCBI Taxonomy" id="2607656"/>
    <lineage>
        <taxon>Bacteria</taxon>
        <taxon>Pseudomonadati</taxon>
        <taxon>Bacteroidota</taxon>
        <taxon>Cytophagia</taxon>
        <taxon>Cytophagales</taxon>
        <taxon>Hymenobacteraceae</taxon>
        <taxon>Hymenobacter</taxon>
    </lineage>
</organism>
<keyword evidence="3" id="KW-1185">Reference proteome</keyword>
<sequence>MKRLLYPVLLGLGLAACGQAPSETQVADAAESPQVATQASPATSSAAAIPSAALADNPGSVVALPTPELARNIVYRGQMSLMVDDFDQTTQRVTELIRRHRAVLGTAHESRANGQHQQEMTIKVPPANYLAFLAELSQFGQVETKDVASADVTADMLNAAVIIDVKQQAVARNQQELTHAKNAAKTQRLQTQNQQLNGEIAAVRARLKELGEESAWASLTLRYHQVLPAPSPTRDVAPEFTAAFQQGWSVLLRLALVLAYGWPLVLLAPVVFWWRRRWQLRNAHV</sequence>
<feature type="domain" description="DUF4349" evidence="1">
    <location>
        <begin position="71"/>
        <end position="273"/>
    </location>
</feature>